<dbReference type="Proteomes" id="UP000310066">
    <property type="component" value="Unassembled WGS sequence"/>
</dbReference>
<evidence type="ECO:0000256" key="7">
    <source>
        <dbReference type="ARBA" id="ARBA00022927"/>
    </source>
</evidence>
<keyword evidence="6" id="KW-0999">Mitochondrion inner membrane</keyword>
<feature type="compositionally biased region" description="Low complexity" evidence="12">
    <location>
        <begin position="13"/>
        <end position="25"/>
    </location>
</feature>
<feature type="compositionally biased region" description="Polar residues" evidence="12">
    <location>
        <begin position="273"/>
        <end position="283"/>
    </location>
</feature>
<protein>
    <recommendedName>
        <fullName evidence="3">Mitochondrial import inner membrane translocase subunit TIM54</fullName>
    </recommendedName>
</protein>
<dbReference type="AlphaFoldDB" id="A0A4V5N7K5"/>
<evidence type="ECO:0000256" key="10">
    <source>
        <dbReference type="ARBA" id="ARBA00023128"/>
    </source>
</evidence>
<evidence type="ECO:0000256" key="5">
    <source>
        <dbReference type="ARBA" id="ARBA00022692"/>
    </source>
</evidence>
<feature type="compositionally biased region" description="Polar residues" evidence="12">
    <location>
        <begin position="26"/>
        <end position="35"/>
    </location>
</feature>
<dbReference type="OrthoDB" id="5598305at2759"/>
<feature type="region of interest" description="Disordered" evidence="12">
    <location>
        <begin position="1"/>
        <end position="46"/>
    </location>
</feature>
<keyword evidence="5" id="KW-0812">Transmembrane</keyword>
<keyword evidence="4" id="KW-0813">Transport</keyword>
<sequence length="487" mass="53368">MSDPKGVPPAGNSPAIASSPAVPSSNGSGVNTSATAPKKPMADGNPAFRMMGLPRLRLPSRNWLIFLSLSGSIASAVLYDKYETRRTKQKWCEVVSHLAREPLDTKSMPRKLTIYLAAPPGDGLRSAREHFHNYVKPVLVAGAMDWDVVEGRKEGDVRHKTAERVRRKRRRRGEGEALEEEELQKVYAMELMREKNGTGEYPGVSGDLVVGRHTWKEYVRGLHEGWLGPVDEPVVIPAVVEGVAEEIAKHVPGHSSLGDAPVKGVAEAIAASTPTLQPDTDISTALDADSNSPTTLETPTPSETLASEDVPKEEEKPSKPRNPPPYLLPSAYPMATLSPSIPEVIGPSIILPFPHILGVRNTHIRIYRFLTRRRLADEIGRDVAAAVLGASYRSFDTVTARTGAEESGTGDSVPEQKQVLANEEKEWWKSVHRARDEGEESVWIEGMALDERVAGRMRRFELSALEEDRAKRIAVGTEVVVKETAEE</sequence>
<keyword evidence="10" id="KW-0496">Mitochondrion</keyword>
<accession>A0A4V5N7K5</accession>
<feature type="region of interest" description="Disordered" evidence="12">
    <location>
        <begin position="273"/>
        <end position="327"/>
    </location>
</feature>
<organism evidence="13 14">
    <name type="scientific">Friedmanniomyces endolithicus</name>
    <dbReference type="NCBI Taxonomy" id="329885"/>
    <lineage>
        <taxon>Eukaryota</taxon>
        <taxon>Fungi</taxon>
        <taxon>Dikarya</taxon>
        <taxon>Ascomycota</taxon>
        <taxon>Pezizomycotina</taxon>
        <taxon>Dothideomycetes</taxon>
        <taxon>Dothideomycetidae</taxon>
        <taxon>Mycosphaerellales</taxon>
        <taxon>Teratosphaeriaceae</taxon>
        <taxon>Friedmanniomyces</taxon>
    </lineage>
</organism>
<comment type="subcellular location">
    <subcellularLocation>
        <location evidence="1">Mitochondrion inner membrane</location>
        <topology evidence="1">Single-pass membrane protein</topology>
    </subcellularLocation>
</comment>
<keyword evidence="8" id="KW-1133">Transmembrane helix</keyword>
<comment type="caution">
    <text evidence="13">The sequence shown here is derived from an EMBL/GenBank/DDBJ whole genome shotgun (WGS) entry which is preliminary data.</text>
</comment>
<evidence type="ECO:0000313" key="14">
    <source>
        <dbReference type="Proteomes" id="UP000310066"/>
    </source>
</evidence>
<evidence type="ECO:0000313" key="13">
    <source>
        <dbReference type="EMBL" id="TKA39349.1"/>
    </source>
</evidence>
<name>A0A4V5N7K5_9PEZI</name>
<evidence type="ECO:0000256" key="11">
    <source>
        <dbReference type="ARBA" id="ARBA00023136"/>
    </source>
</evidence>
<feature type="compositionally biased region" description="Low complexity" evidence="12">
    <location>
        <begin position="292"/>
        <end position="305"/>
    </location>
</feature>
<dbReference type="EMBL" id="NAJP01000039">
    <property type="protein sequence ID" value="TKA39349.1"/>
    <property type="molecule type" value="Genomic_DNA"/>
</dbReference>
<evidence type="ECO:0000256" key="8">
    <source>
        <dbReference type="ARBA" id="ARBA00022989"/>
    </source>
</evidence>
<evidence type="ECO:0000256" key="4">
    <source>
        <dbReference type="ARBA" id="ARBA00022448"/>
    </source>
</evidence>
<dbReference type="Pfam" id="PF11711">
    <property type="entry name" value="Tim54"/>
    <property type="match status" value="1"/>
</dbReference>
<evidence type="ECO:0000256" key="3">
    <source>
        <dbReference type="ARBA" id="ARBA00020796"/>
    </source>
</evidence>
<gene>
    <name evidence="13" type="ORF">B0A54_10367</name>
</gene>
<evidence type="ECO:0000256" key="2">
    <source>
        <dbReference type="ARBA" id="ARBA00006355"/>
    </source>
</evidence>
<keyword evidence="9" id="KW-0811">Translocation</keyword>
<evidence type="ECO:0000256" key="1">
    <source>
        <dbReference type="ARBA" id="ARBA00004434"/>
    </source>
</evidence>
<comment type="similarity">
    <text evidence="2">Belongs to the TIM54 family.</text>
</comment>
<reference evidence="13 14" key="1">
    <citation type="submission" date="2017-03" db="EMBL/GenBank/DDBJ databases">
        <title>Genomes of endolithic fungi from Antarctica.</title>
        <authorList>
            <person name="Coleine C."/>
            <person name="Masonjones S."/>
            <person name="Stajich J.E."/>
        </authorList>
    </citation>
    <scope>NUCLEOTIDE SEQUENCE [LARGE SCALE GENOMIC DNA]</scope>
    <source>
        <strain evidence="13 14">CCFEE 5311</strain>
    </source>
</reference>
<evidence type="ECO:0000256" key="6">
    <source>
        <dbReference type="ARBA" id="ARBA00022792"/>
    </source>
</evidence>
<proteinExistence type="inferred from homology"/>
<keyword evidence="7" id="KW-0653">Protein transport</keyword>
<dbReference type="GO" id="GO:0015031">
    <property type="term" value="P:protein transport"/>
    <property type="evidence" value="ECO:0007669"/>
    <property type="project" value="UniProtKB-KW"/>
</dbReference>
<feature type="compositionally biased region" description="Basic and acidic residues" evidence="12">
    <location>
        <begin position="309"/>
        <end position="318"/>
    </location>
</feature>
<dbReference type="InterPro" id="IPR021056">
    <property type="entry name" value="Mt_import_IM_translocase_Tim54"/>
</dbReference>
<dbReference type="GO" id="GO:0005743">
    <property type="term" value="C:mitochondrial inner membrane"/>
    <property type="evidence" value="ECO:0007669"/>
    <property type="project" value="UniProtKB-SubCell"/>
</dbReference>
<evidence type="ECO:0000256" key="9">
    <source>
        <dbReference type="ARBA" id="ARBA00023010"/>
    </source>
</evidence>
<evidence type="ECO:0000256" key="12">
    <source>
        <dbReference type="SAM" id="MobiDB-lite"/>
    </source>
</evidence>
<keyword evidence="11" id="KW-0472">Membrane</keyword>
<dbReference type="STRING" id="329885.A0A4V5N7K5"/>